<dbReference type="AlphaFoldDB" id="A0A0C9W214"/>
<name>A0A0C9W214_SPHS4</name>
<evidence type="ECO:0000259" key="2">
    <source>
        <dbReference type="PROSITE" id="PS50275"/>
    </source>
</evidence>
<sequence length="355" mass="40972">MTQADALERHLQDQVSHYGALHIVNLVKQKGHEKPIKEAFERYIAEANIPHVEYDYFDFHRECRNMQWHRIGILIDRVHDDLVDKGYFHDDGSAQPVRLQNGVFRTNCMDNLDRTNVVQSSLAKWTLTQQLRVVGILRPDEEVDIFDDFMFKFRNIWADHADSISRAYSGTGALKTDFTRTGKRTNAGALQDGVNSVMRYIKNNYFDGARQDAFDVFTGGWVPRNGSTLAHSLVIDDRPFHVRSMPYILSFSIFMVFAGLTLPRTSDYSLVYYFTIWFSLIIFSLGFIFLHGISYVSWPRLNPPLEAIYYEGPGYRSGRRGFGKIMNQAGTIPAKYRQRANSKTEEIEIGKKRLD</sequence>
<keyword evidence="1" id="KW-0472">Membrane</keyword>
<organism evidence="3 4">
    <name type="scientific">Sphaerobolus stellatus (strain SS14)</name>
    <dbReference type="NCBI Taxonomy" id="990650"/>
    <lineage>
        <taxon>Eukaryota</taxon>
        <taxon>Fungi</taxon>
        <taxon>Dikarya</taxon>
        <taxon>Basidiomycota</taxon>
        <taxon>Agaricomycotina</taxon>
        <taxon>Agaricomycetes</taxon>
        <taxon>Phallomycetidae</taxon>
        <taxon>Geastrales</taxon>
        <taxon>Sphaerobolaceae</taxon>
        <taxon>Sphaerobolus</taxon>
    </lineage>
</organism>
<dbReference type="GO" id="GO:0043812">
    <property type="term" value="F:phosphatidylinositol-4-phosphate phosphatase activity"/>
    <property type="evidence" value="ECO:0007669"/>
    <property type="project" value="TreeGrafter"/>
</dbReference>
<keyword evidence="4" id="KW-1185">Reference proteome</keyword>
<proteinExistence type="predicted"/>
<accession>A0A0C9W214</accession>
<evidence type="ECO:0000313" key="4">
    <source>
        <dbReference type="Proteomes" id="UP000054279"/>
    </source>
</evidence>
<feature type="transmembrane region" description="Helical" evidence="1">
    <location>
        <begin position="270"/>
        <end position="290"/>
    </location>
</feature>
<evidence type="ECO:0000313" key="3">
    <source>
        <dbReference type="EMBL" id="KIJ45625.1"/>
    </source>
</evidence>
<dbReference type="Pfam" id="PF02383">
    <property type="entry name" value="Syja_N"/>
    <property type="match status" value="1"/>
</dbReference>
<evidence type="ECO:0000256" key="1">
    <source>
        <dbReference type="SAM" id="Phobius"/>
    </source>
</evidence>
<dbReference type="PANTHER" id="PTHR45662:SF2">
    <property type="entry name" value="PHOSPHATIDYLINOSITOL-3-PHOSPHATASE SAC1"/>
    <property type="match status" value="1"/>
</dbReference>
<dbReference type="GO" id="GO:0046856">
    <property type="term" value="P:phosphatidylinositol dephosphorylation"/>
    <property type="evidence" value="ECO:0007669"/>
    <property type="project" value="TreeGrafter"/>
</dbReference>
<dbReference type="GO" id="GO:0005783">
    <property type="term" value="C:endoplasmic reticulum"/>
    <property type="evidence" value="ECO:0007669"/>
    <property type="project" value="TreeGrafter"/>
</dbReference>
<keyword evidence="1" id="KW-0812">Transmembrane</keyword>
<keyword evidence="1" id="KW-1133">Transmembrane helix</keyword>
<dbReference type="Proteomes" id="UP000054279">
    <property type="component" value="Unassembled WGS sequence"/>
</dbReference>
<dbReference type="PANTHER" id="PTHR45662">
    <property type="entry name" value="PHOSPHATIDYLINOSITIDE PHOSPHATASE SAC1"/>
    <property type="match status" value="1"/>
</dbReference>
<dbReference type="EMBL" id="KN837111">
    <property type="protein sequence ID" value="KIJ45625.1"/>
    <property type="molecule type" value="Genomic_DNA"/>
</dbReference>
<protein>
    <recommendedName>
        <fullName evidence="2">SAC domain-containing protein</fullName>
    </recommendedName>
</protein>
<feature type="domain" description="SAC" evidence="2">
    <location>
        <begin position="1"/>
        <end position="170"/>
    </location>
</feature>
<dbReference type="InterPro" id="IPR002013">
    <property type="entry name" value="SAC_dom"/>
</dbReference>
<dbReference type="OrthoDB" id="405996at2759"/>
<dbReference type="PROSITE" id="PS50275">
    <property type="entry name" value="SAC"/>
    <property type="match status" value="1"/>
</dbReference>
<reference evidence="3 4" key="1">
    <citation type="submission" date="2014-06" db="EMBL/GenBank/DDBJ databases">
        <title>Evolutionary Origins and Diversification of the Mycorrhizal Mutualists.</title>
        <authorList>
            <consortium name="DOE Joint Genome Institute"/>
            <consortium name="Mycorrhizal Genomics Consortium"/>
            <person name="Kohler A."/>
            <person name="Kuo A."/>
            <person name="Nagy L.G."/>
            <person name="Floudas D."/>
            <person name="Copeland A."/>
            <person name="Barry K.W."/>
            <person name="Cichocki N."/>
            <person name="Veneault-Fourrey C."/>
            <person name="LaButti K."/>
            <person name="Lindquist E.A."/>
            <person name="Lipzen A."/>
            <person name="Lundell T."/>
            <person name="Morin E."/>
            <person name="Murat C."/>
            <person name="Riley R."/>
            <person name="Ohm R."/>
            <person name="Sun H."/>
            <person name="Tunlid A."/>
            <person name="Henrissat B."/>
            <person name="Grigoriev I.V."/>
            <person name="Hibbett D.S."/>
            <person name="Martin F."/>
        </authorList>
    </citation>
    <scope>NUCLEOTIDE SEQUENCE [LARGE SCALE GENOMIC DNA]</scope>
    <source>
        <strain evidence="3 4">SS14</strain>
    </source>
</reference>
<dbReference type="HOGENOM" id="CLU_003016_7_1_1"/>
<feature type="transmembrane region" description="Helical" evidence="1">
    <location>
        <begin position="247"/>
        <end position="264"/>
    </location>
</feature>
<gene>
    <name evidence="3" type="ORF">M422DRAFT_166497</name>
</gene>